<organism evidence="3 4">
    <name type="scientific">Polypedilum vanderplanki</name>
    <name type="common">Sleeping chironomid midge</name>
    <dbReference type="NCBI Taxonomy" id="319348"/>
    <lineage>
        <taxon>Eukaryota</taxon>
        <taxon>Metazoa</taxon>
        <taxon>Ecdysozoa</taxon>
        <taxon>Arthropoda</taxon>
        <taxon>Hexapoda</taxon>
        <taxon>Insecta</taxon>
        <taxon>Pterygota</taxon>
        <taxon>Neoptera</taxon>
        <taxon>Endopterygota</taxon>
        <taxon>Diptera</taxon>
        <taxon>Nematocera</taxon>
        <taxon>Chironomoidea</taxon>
        <taxon>Chironomidae</taxon>
        <taxon>Chironominae</taxon>
        <taxon>Polypedilum</taxon>
        <taxon>Polypedilum</taxon>
    </lineage>
</organism>
<dbReference type="PANTHER" id="PTHR45672">
    <property type="entry name" value="PROTEIN DISULFIDE-ISOMERASE C17H9.14C-RELATED"/>
    <property type="match status" value="1"/>
</dbReference>
<dbReference type="GO" id="GO:0003756">
    <property type="term" value="F:protein disulfide isomerase activity"/>
    <property type="evidence" value="ECO:0007669"/>
    <property type="project" value="TreeGrafter"/>
</dbReference>
<dbReference type="EMBL" id="JADBJN010000001">
    <property type="protein sequence ID" value="KAG5684015.1"/>
    <property type="molecule type" value="Genomic_DNA"/>
</dbReference>
<reference evidence="3" key="1">
    <citation type="submission" date="2021-03" db="EMBL/GenBank/DDBJ databases">
        <title>Chromosome level genome of the anhydrobiotic midge Polypedilum vanderplanki.</title>
        <authorList>
            <person name="Yoshida Y."/>
            <person name="Kikawada T."/>
            <person name="Gusev O."/>
        </authorList>
    </citation>
    <scope>NUCLEOTIDE SEQUENCE</scope>
    <source>
        <strain evidence="3">NIAS01</strain>
        <tissue evidence="3">Whole body or cell culture</tissue>
    </source>
</reference>
<dbReference type="InterPro" id="IPR036249">
    <property type="entry name" value="Thioredoxin-like_sf"/>
</dbReference>
<dbReference type="SUPFAM" id="SSF52833">
    <property type="entry name" value="Thioredoxin-like"/>
    <property type="match status" value="1"/>
</dbReference>
<evidence type="ECO:0000259" key="2">
    <source>
        <dbReference type="PROSITE" id="PS51352"/>
    </source>
</evidence>
<proteinExistence type="predicted"/>
<dbReference type="Gene3D" id="3.40.30.10">
    <property type="entry name" value="Glutaredoxin"/>
    <property type="match status" value="1"/>
</dbReference>
<feature type="domain" description="Thioredoxin" evidence="2">
    <location>
        <begin position="17"/>
        <end position="141"/>
    </location>
</feature>
<feature type="chain" id="PRO_5039924009" description="Thioredoxin domain-containing protein" evidence="1">
    <location>
        <begin position="23"/>
        <end position="158"/>
    </location>
</feature>
<name>A0A9J6CQ65_POLVA</name>
<keyword evidence="4" id="KW-1185">Reference proteome</keyword>
<dbReference type="GO" id="GO:0005783">
    <property type="term" value="C:endoplasmic reticulum"/>
    <property type="evidence" value="ECO:0007669"/>
    <property type="project" value="TreeGrafter"/>
</dbReference>
<evidence type="ECO:0000313" key="3">
    <source>
        <dbReference type="EMBL" id="KAG5684015.1"/>
    </source>
</evidence>
<evidence type="ECO:0000256" key="1">
    <source>
        <dbReference type="SAM" id="SignalP"/>
    </source>
</evidence>
<dbReference type="InterPro" id="IPR051063">
    <property type="entry name" value="PDI"/>
</dbReference>
<accession>A0A9J6CQ65</accession>
<dbReference type="Proteomes" id="UP001107558">
    <property type="component" value="Chromosome 1"/>
</dbReference>
<evidence type="ECO:0000313" key="4">
    <source>
        <dbReference type="Proteomes" id="UP001107558"/>
    </source>
</evidence>
<feature type="signal peptide" evidence="1">
    <location>
        <begin position="1"/>
        <end position="22"/>
    </location>
</feature>
<dbReference type="GO" id="GO:0006457">
    <property type="term" value="P:protein folding"/>
    <property type="evidence" value="ECO:0007669"/>
    <property type="project" value="TreeGrafter"/>
</dbReference>
<dbReference type="InterPro" id="IPR013766">
    <property type="entry name" value="Thioredoxin_domain"/>
</dbReference>
<keyword evidence="1" id="KW-0732">Signal</keyword>
<gene>
    <name evidence="3" type="ORF">PVAND_013268</name>
</gene>
<dbReference type="OrthoDB" id="71336at2759"/>
<dbReference type="CDD" id="cd02961">
    <property type="entry name" value="PDI_a_family"/>
    <property type="match status" value="1"/>
</dbReference>
<sequence>MTCLKLFFYLLVITIIASSSDGKPNAAQSSSGEYVSTPLTNKNYKEILKNNKYVFIKFYTDWCAFSKKILKIWENVGEHYEDSEDILIAEMDCGKFKPICQKFNVREYPTLIIFKDGKRFERYIGPRTTKDFVNYIDKFIAKRKIKDLNEKNKIQQQQ</sequence>
<dbReference type="PROSITE" id="PS51352">
    <property type="entry name" value="THIOREDOXIN_2"/>
    <property type="match status" value="1"/>
</dbReference>
<dbReference type="AlphaFoldDB" id="A0A9J6CQ65"/>
<protein>
    <recommendedName>
        <fullName evidence="2">Thioredoxin domain-containing protein</fullName>
    </recommendedName>
</protein>
<comment type="caution">
    <text evidence="3">The sequence shown here is derived from an EMBL/GenBank/DDBJ whole genome shotgun (WGS) entry which is preliminary data.</text>
</comment>
<dbReference type="Pfam" id="PF00085">
    <property type="entry name" value="Thioredoxin"/>
    <property type="match status" value="1"/>
</dbReference>